<protein>
    <recommendedName>
        <fullName evidence="6">2-succinyl-5-enolpyruvyl-6-hydroxy-3-cyclohexene-1-carboxylate synthase</fullName>
        <shortName evidence="6">SEPHCHC synthase</shortName>
        <ecNumber evidence="6">2.2.1.9</ecNumber>
    </recommendedName>
    <alternativeName>
        <fullName evidence="6">Menaquinone biosynthesis protein MenD</fullName>
    </alternativeName>
</protein>
<evidence type="ECO:0000256" key="2">
    <source>
        <dbReference type="ARBA" id="ARBA00022723"/>
    </source>
</evidence>
<comment type="catalytic activity">
    <reaction evidence="6">
        <text>isochorismate + 2-oxoglutarate + H(+) = 5-enolpyruvoyl-6-hydroxy-2-succinyl-cyclohex-3-ene-1-carboxylate + CO2</text>
        <dbReference type="Rhea" id="RHEA:25593"/>
        <dbReference type="ChEBI" id="CHEBI:15378"/>
        <dbReference type="ChEBI" id="CHEBI:16526"/>
        <dbReference type="ChEBI" id="CHEBI:16810"/>
        <dbReference type="ChEBI" id="CHEBI:29780"/>
        <dbReference type="ChEBI" id="CHEBI:58818"/>
        <dbReference type="EC" id="2.2.1.9"/>
    </reaction>
</comment>
<name>A0ABY0IG88_9BACT</name>
<dbReference type="GO" id="GO:0070204">
    <property type="term" value="F:2-succinyl-5-enolpyruvyl-6-hydroxy-3-cyclohexene-1-carboxylic-acid synthase activity"/>
    <property type="evidence" value="ECO:0007669"/>
    <property type="project" value="UniProtKB-EC"/>
</dbReference>
<dbReference type="Gene3D" id="3.40.50.1220">
    <property type="entry name" value="TPP-binding domain"/>
    <property type="match status" value="1"/>
</dbReference>
<dbReference type="HAMAP" id="MF_01659">
    <property type="entry name" value="MenD"/>
    <property type="match status" value="1"/>
</dbReference>
<dbReference type="PANTHER" id="PTHR42916">
    <property type="entry name" value="2-SUCCINYL-5-ENOLPYRUVYL-6-HYDROXY-3-CYCLOHEXENE-1-CARBOXYLATE SYNTHASE"/>
    <property type="match status" value="1"/>
</dbReference>
<dbReference type="EC" id="2.2.1.9" evidence="6"/>
<sequence>MDKFPITQNISRLWASIIVDELAKNGIVDFYTAPGMRNAPVLAAAHYNEDIKTYSFLDERALAYRALGRSKVSESIPLLTCTSGTAMANFAPAVIEANKSGLPLVILSADRPNELVKTDSNQTIDQTRVIDSHTCYNLNLEAPNEALSATRLRTLISTAIGRAKINRRPVHINFPLREPLDNTKGYISQEYLKASLESFHKNGAKVISSAYQNYQMEFNLQERLVKAKNLLLVIGKLDGKKDIDHYRESLKSIRIPKYLDITSGLKYEFCLEDYLTPNFDHPEVLSVYEQNPPELIIHIGGRLVSKHYYNYLEKTDCELLHVTNVDFDHDPGFSNTQKIICDPLSFLKGLAKLELEQAPPVMWHDFVEKKRAVIEESGLTQPFISKNIIEKIDLDYDLLIGNSTIVRSFDNFVSSNLRRHVKVFTNRGVSGIEGFMATLMGLSDENDRPKLCLIGDISFKHDLNSLYMLNQAAREKKNLTVIIINNFQGDIFNLLPIAKEKDFLDLLTTPHDDRFDKVIGAFEELEYSSCETKEDFNKQVLNALKNQGVNIIEAITDNASNLELFKKLKTVKR</sequence>
<keyword evidence="2 6" id="KW-0479">Metal-binding</keyword>
<dbReference type="RefSeq" id="WP_115362493.1">
    <property type="nucleotide sequence ID" value="NZ_QDKL01000003.1"/>
</dbReference>
<dbReference type="Pfam" id="PF02776">
    <property type="entry name" value="TPP_enzyme_N"/>
    <property type="match status" value="1"/>
</dbReference>
<evidence type="ECO:0000256" key="4">
    <source>
        <dbReference type="ARBA" id="ARBA00023052"/>
    </source>
</evidence>
<keyword evidence="6" id="KW-0474">Menaquinone biosynthesis</keyword>
<evidence type="ECO:0000313" key="9">
    <source>
        <dbReference type="Proteomes" id="UP000443582"/>
    </source>
</evidence>
<dbReference type="PIRSF" id="PIRSF004983">
    <property type="entry name" value="MenD"/>
    <property type="match status" value="1"/>
</dbReference>
<gene>
    <name evidence="6 8" type="primary">menD</name>
    <name evidence="8" type="ORF">DAY19_11275</name>
</gene>
<dbReference type="CDD" id="cd02009">
    <property type="entry name" value="TPP_SHCHC_synthase"/>
    <property type="match status" value="1"/>
</dbReference>
<evidence type="ECO:0000256" key="5">
    <source>
        <dbReference type="ARBA" id="ARBA00023211"/>
    </source>
</evidence>
<reference evidence="9" key="1">
    <citation type="journal article" date="2019" name="Int. J. Syst. Evol. Microbiol.">
        <title>Halobacteriovorax valvorus sp. nov., a novel prokaryotic predator isolated from coastal seawater of China.</title>
        <authorList>
            <person name="Chen M.-X."/>
        </authorList>
    </citation>
    <scope>NUCLEOTIDE SEQUENCE [LARGE SCALE GENOMIC DNA]</scope>
    <source>
        <strain evidence="9">BL9</strain>
    </source>
</reference>
<evidence type="ECO:0000256" key="6">
    <source>
        <dbReference type="HAMAP-Rule" id="MF_01659"/>
    </source>
</evidence>
<dbReference type="SUPFAM" id="SSF52518">
    <property type="entry name" value="Thiamin diphosphate-binding fold (THDP-binding)"/>
    <property type="match status" value="2"/>
</dbReference>
<dbReference type="NCBIfam" id="TIGR00173">
    <property type="entry name" value="menD"/>
    <property type="match status" value="1"/>
</dbReference>
<comment type="cofactor">
    <cofactor evidence="6">
        <name>Mg(2+)</name>
        <dbReference type="ChEBI" id="CHEBI:18420"/>
    </cofactor>
    <cofactor evidence="6">
        <name>Mn(2+)</name>
        <dbReference type="ChEBI" id="CHEBI:29035"/>
    </cofactor>
</comment>
<comment type="pathway">
    <text evidence="6">Quinol/quinone metabolism; 1,4-dihydroxy-2-naphthoate biosynthesis; 1,4-dihydroxy-2-naphthoate from chorismate: step 2/7.</text>
</comment>
<keyword evidence="1 6" id="KW-0808">Transferase</keyword>
<keyword evidence="9" id="KW-1185">Reference proteome</keyword>
<comment type="cofactor">
    <cofactor evidence="6">
        <name>thiamine diphosphate</name>
        <dbReference type="ChEBI" id="CHEBI:58937"/>
    </cofactor>
    <text evidence="6">Binds 1 thiamine pyrophosphate per subunit.</text>
</comment>
<dbReference type="Gene3D" id="3.40.50.970">
    <property type="match status" value="2"/>
</dbReference>
<comment type="subunit">
    <text evidence="6">Homodimer.</text>
</comment>
<evidence type="ECO:0000256" key="3">
    <source>
        <dbReference type="ARBA" id="ARBA00022842"/>
    </source>
</evidence>
<comment type="function">
    <text evidence="6">Catalyzes the thiamine diphosphate-dependent decarboxylation of 2-oxoglutarate and the subsequent addition of the resulting succinic semialdehyde-thiamine pyrophosphate anion to isochorismate to yield 2-succinyl-5-enolpyruvyl-6-hydroxy-3-cyclohexene-1-carboxylate (SEPHCHC).</text>
</comment>
<dbReference type="Proteomes" id="UP000443582">
    <property type="component" value="Unassembled WGS sequence"/>
</dbReference>
<comment type="caution">
    <text evidence="8">The sequence shown here is derived from an EMBL/GenBank/DDBJ whole genome shotgun (WGS) entry which is preliminary data.</text>
</comment>
<evidence type="ECO:0000259" key="7">
    <source>
        <dbReference type="Pfam" id="PF02776"/>
    </source>
</evidence>
<proteinExistence type="inferred from homology"/>
<dbReference type="InterPro" id="IPR029061">
    <property type="entry name" value="THDP-binding"/>
</dbReference>
<keyword evidence="4 6" id="KW-0786">Thiamine pyrophosphate</keyword>
<feature type="domain" description="Thiamine pyrophosphate enzyme N-terminal TPP-binding" evidence="7">
    <location>
        <begin position="15"/>
        <end position="127"/>
    </location>
</feature>
<evidence type="ECO:0000313" key="8">
    <source>
        <dbReference type="EMBL" id="RZF20559.1"/>
    </source>
</evidence>
<dbReference type="InterPro" id="IPR012001">
    <property type="entry name" value="Thiamin_PyroP_enz_TPP-bd_dom"/>
</dbReference>
<dbReference type="EMBL" id="QDKL01000003">
    <property type="protein sequence ID" value="RZF20559.1"/>
    <property type="molecule type" value="Genomic_DNA"/>
</dbReference>
<comment type="similarity">
    <text evidence="6">Belongs to the TPP enzyme family. MenD subfamily.</text>
</comment>
<dbReference type="InterPro" id="IPR004433">
    <property type="entry name" value="MenaQ_synth_MenD"/>
</dbReference>
<comment type="pathway">
    <text evidence="6">Quinol/quinone metabolism; menaquinone biosynthesis.</text>
</comment>
<dbReference type="PANTHER" id="PTHR42916:SF1">
    <property type="entry name" value="PROTEIN PHYLLO, CHLOROPLASTIC"/>
    <property type="match status" value="1"/>
</dbReference>
<keyword evidence="3 6" id="KW-0460">Magnesium</keyword>
<organism evidence="8 9">
    <name type="scientific">Halobacteriovorax vibrionivorans</name>
    <dbReference type="NCBI Taxonomy" id="2152716"/>
    <lineage>
        <taxon>Bacteria</taxon>
        <taxon>Pseudomonadati</taxon>
        <taxon>Bdellovibrionota</taxon>
        <taxon>Bacteriovoracia</taxon>
        <taxon>Bacteriovoracales</taxon>
        <taxon>Halobacteriovoraceae</taxon>
        <taxon>Halobacteriovorax</taxon>
    </lineage>
</organism>
<keyword evidence="5 6" id="KW-0464">Manganese</keyword>
<accession>A0ABY0IG88</accession>
<evidence type="ECO:0000256" key="1">
    <source>
        <dbReference type="ARBA" id="ARBA00022679"/>
    </source>
</evidence>